<dbReference type="STRING" id="338969.Rfer_0022"/>
<dbReference type="eggNOG" id="COG0664">
    <property type="taxonomic scope" value="Bacteria"/>
</dbReference>
<dbReference type="InterPro" id="IPR036390">
    <property type="entry name" value="WH_DNA-bd_sf"/>
</dbReference>
<evidence type="ECO:0000259" key="4">
    <source>
        <dbReference type="PROSITE" id="PS51063"/>
    </source>
</evidence>
<reference evidence="6" key="1">
    <citation type="submission" date="2006-02" db="EMBL/GenBank/DDBJ databases">
        <title>Complete sequence of chromosome of Rhodoferax ferrireducens DSM 15236.</title>
        <authorList>
            <person name="Copeland A."/>
            <person name="Lucas S."/>
            <person name="Lapidus A."/>
            <person name="Barry K."/>
            <person name="Detter J.C."/>
            <person name="Glavina del Rio T."/>
            <person name="Hammon N."/>
            <person name="Israni S."/>
            <person name="Pitluck S."/>
            <person name="Brettin T."/>
            <person name="Bruce D."/>
            <person name="Han C."/>
            <person name="Tapia R."/>
            <person name="Gilna P."/>
            <person name="Kiss H."/>
            <person name="Schmutz J."/>
            <person name="Larimer F."/>
            <person name="Land M."/>
            <person name="Kyrpides N."/>
            <person name="Ivanova N."/>
            <person name="Richardson P."/>
        </authorList>
    </citation>
    <scope>NUCLEOTIDE SEQUENCE [LARGE SCALE GENOMIC DNA]</scope>
    <source>
        <strain evidence="6">ATCC BAA-621 / DSM 15236 / T118</strain>
    </source>
</reference>
<accession>Q223H7</accession>
<feature type="domain" description="HTH crp-type" evidence="4">
    <location>
        <begin position="161"/>
        <end position="222"/>
    </location>
</feature>
<dbReference type="EMBL" id="CP000267">
    <property type="protein sequence ID" value="ABD67784.1"/>
    <property type="molecule type" value="Genomic_DNA"/>
</dbReference>
<evidence type="ECO:0000313" key="5">
    <source>
        <dbReference type="EMBL" id="ABD67784.1"/>
    </source>
</evidence>
<dbReference type="GO" id="GO:0003677">
    <property type="term" value="F:DNA binding"/>
    <property type="evidence" value="ECO:0007669"/>
    <property type="project" value="UniProtKB-KW"/>
</dbReference>
<dbReference type="Pfam" id="PF13545">
    <property type="entry name" value="HTH_Crp_2"/>
    <property type="match status" value="1"/>
</dbReference>
<organism evidence="5 6">
    <name type="scientific">Albidiferax ferrireducens (strain ATCC BAA-621 / DSM 15236 / T118)</name>
    <name type="common">Rhodoferax ferrireducens</name>
    <dbReference type="NCBI Taxonomy" id="338969"/>
    <lineage>
        <taxon>Bacteria</taxon>
        <taxon>Pseudomonadati</taxon>
        <taxon>Pseudomonadota</taxon>
        <taxon>Betaproteobacteria</taxon>
        <taxon>Burkholderiales</taxon>
        <taxon>Comamonadaceae</taxon>
        <taxon>Rhodoferax</taxon>
    </lineage>
</organism>
<dbReference type="Gene3D" id="2.60.120.10">
    <property type="entry name" value="Jelly Rolls"/>
    <property type="match status" value="1"/>
</dbReference>
<dbReference type="Proteomes" id="UP000008332">
    <property type="component" value="Chromosome"/>
</dbReference>
<keyword evidence="2" id="KW-0238">DNA-binding</keyword>
<dbReference type="OrthoDB" id="9776746at2"/>
<evidence type="ECO:0000256" key="2">
    <source>
        <dbReference type="ARBA" id="ARBA00023125"/>
    </source>
</evidence>
<sequence length="229" mass="24815">MLCQPQARAAANVMMATALRPTELYPALAQVQPSLAELGPGAAPMSVPAGTVLFSENTPCQGFPLVLGGEIKVSRSSGDGRALELYRVVAGELCLVSSSCLFRSQPLSAHGITTQASTLMLIAPDIFRRWLETPAFRNEVLGLFAERMADLTSLIDAVAFHKLDRRLAAALLGHGQQRKVTHQMLADELGTVREIVTRLLRRFEREGWVTLGREQIQIVDGAALRALGN</sequence>
<dbReference type="InterPro" id="IPR018490">
    <property type="entry name" value="cNMP-bd_dom_sf"/>
</dbReference>
<name>Q223H7_ALBFT</name>
<dbReference type="KEGG" id="rfr:Rfer_0022"/>
<dbReference type="InterPro" id="IPR012318">
    <property type="entry name" value="HTH_CRP"/>
</dbReference>
<keyword evidence="3" id="KW-0804">Transcription</keyword>
<evidence type="ECO:0000313" key="6">
    <source>
        <dbReference type="Proteomes" id="UP000008332"/>
    </source>
</evidence>
<evidence type="ECO:0000256" key="3">
    <source>
        <dbReference type="ARBA" id="ARBA00023163"/>
    </source>
</evidence>
<dbReference type="RefSeq" id="WP_011462357.1">
    <property type="nucleotide sequence ID" value="NC_007908.1"/>
</dbReference>
<evidence type="ECO:0000256" key="1">
    <source>
        <dbReference type="ARBA" id="ARBA00023015"/>
    </source>
</evidence>
<dbReference type="HOGENOM" id="CLU_075053_7_1_4"/>
<dbReference type="Pfam" id="PF00027">
    <property type="entry name" value="cNMP_binding"/>
    <property type="match status" value="1"/>
</dbReference>
<dbReference type="InterPro" id="IPR014710">
    <property type="entry name" value="RmlC-like_jellyroll"/>
</dbReference>
<proteinExistence type="predicted"/>
<protein>
    <submittedName>
        <fullName evidence="5">Transcriptional regulator, Crp/Fnr family</fullName>
    </submittedName>
</protein>
<dbReference type="PANTHER" id="PTHR24567:SF74">
    <property type="entry name" value="HTH-TYPE TRANSCRIPTIONAL REGULATOR ARCR"/>
    <property type="match status" value="1"/>
</dbReference>
<dbReference type="PANTHER" id="PTHR24567">
    <property type="entry name" value="CRP FAMILY TRANSCRIPTIONAL REGULATORY PROTEIN"/>
    <property type="match status" value="1"/>
</dbReference>
<dbReference type="SUPFAM" id="SSF46785">
    <property type="entry name" value="Winged helix' DNA-binding domain"/>
    <property type="match status" value="1"/>
</dbReference>
<dbReference type="PROSITE" id="PS51063">
    <property type="entry name" value="HTH_CRP_2"/>
    <property type="match status" value="1"/>
</dbReference>
<dbReference type="SUPFAM" id="SSF51206">
    <property type="entry name" value="cAMP-binding domain-like"/>
    <property type="match status" value="1"/>
</dbReference>
<keyword evidence="1" id="KW-0805">Transcription regulation</keyword>
<dbReference type="Gene3D" id="1.10.10.10">
    <property type="entry name" value="Winged helix-like DNA-binding domain superfamily/Winged helix DNA-binding domain"/>
    <property type="match status" value="1"/>
</dbReference>
<dbReference type="InterPro" id="IPR000595">
    <property type="entry name" value="cNMP-bd_dom"/>
</dbReference>
<dbReference type="GO" id="GO:0003700">
    <property type="term" value="F:DNA-binding transcription factor activity"/>
    <property type="evidence" value="ECO:0007669"/>
    <property type="project" value="TreeGrafter"/>
</dbReference>
<keyword evidence="6" id="KW-1185">Reference proteome</keyword>
<gene>
    <name evidence="5" type="ordered locus">Rfer_0022</name>
</gene>
<dbReference type="CDD" id="cd00038">
    <property type="entry name" value="CAP_ED"/>
    <property type="match status" value="1"/>
</dbReference>
<dbReference type="InterPro" id="IPR036388">
    <property type="entry name" value="WH-like_DNA-bd_sf"/>
</dbReference>
<dbReference type="GO" id="GO:0005829">
    <property type="term" value="C:cytosol"/>
    <property type="evidence" value="ECO:0007669"/>
    <property type="project" value="TreeGrafter"/>
</dbReference>
<dbReference type="SMART" id="SM00419">
    <property type="entry name" value="HTH_CRP"/>
    <property type="match status" value="1"/>
</dbReference>
<dbReference type="InterPro" id="IPR050397">
    <property type="entry name" value="Env_Response_Regulators"/>
</dbReference>
<dbReference type="AlphaFoldDB" id="Q223H7"/>